<proteinExistence type="predicted"/>
<keyword evidence="3" id="KW-1185">Reference proteome</keyword>
<dbReference type="Gene3D" id="3.60.21.10">
    <property type="match status" value="1"/>
</dbReference>
<sequence>MLTQQELNEYSGFDIIGDIHGCAKTLVKLLQKLGYRFINGCYRHSSRVVVYLGDIVDRGPHIREALEIVHSMVERKAAVCIMGNHEYNAVSYCTPAPEGLGRRYLREHNAHHNRLIGETLEQFAAYPVEWREYIEWFTTLPLFYETDSFRVVHACWDQALIDQYRDTYHCNRVNSEFIVKSVDRQSFEGRLMDRLTRGTDIPLPEERVITSKDGFQRRFFRTKFWAQSPKTYGDVAFQPDPLPKDLVDRPLSDLEKSNLICYPKGERPVFIGHYWLQGKPKPVTSNIACLDYSAVKYGRLAAYRYDREPVLDASKFMWVYVDPPEWREPEAE</sequence>
<comment type="caution">
    <text evidence="2">The sequence shown here is derived from an EMBL/GenBank/DDBJ whole genome shotgun (WGS) entry which is preliminary data.</text>
</comment>
<dbReference type="InterPro" id="IPR029052">
    <property type="entry name" value="Metallo-depent_PP-like"/>
</dbReference>
<name>A0AAV3TX81_9ALTE</name>
<dbReference type="GO" id="GO:0016791">
    <property type="term" value="F:phosphatase activity"/>
    <property type="evidence" value="ECO:0007669"/>
    <property type="project" value="TreeGrafter"/>
</dbReference>
<evidence type="ECO:0000259" key="1">
    <source>
        <dbReference type="Pfam" id="PF00149"/>
    </source>
</evidence>
<protein>
    <submittedName>
        <fullName evidence="2">Metallophosphoesterase</fullName>
    </submittedName>
</protein>
<dbReference type="PANTHER" id="PTHR42850:SF7">
    <property type="entry name" value="BIS(5'-NUCLEOSYL)-TETRAPHOSPHATASE PRPE [ASYMMETRICAL]"/>
    <property type="match status" value="1"/>
</dbReference>
<dbReference type="Pfam" id="PF00149">
    <property type="entry name" value="Metallophos"/>
    <property type="match status" value="1"/>
</dbReference>
<dbReference type="AlphaFoldDB" id="A0AAV3TX81"/>
<organism evidence="2 3">
    <name type="scientific">Halioxenophilus aromaticivorans</name>
    <dbReference type="NCBI Taxonomy" id="1306992"/>
    <lineage>
        <taxon>Bacteria</taxon>
        <taxon>Pseudomonadati</taxon>
        <taxon>Pseudomonadota</taxon>
        <taxon>Gammaproteobacteria</taxon>
        <taxon>Alteromonadales</taxon>
        <taxon>Alteromonadaceae</taxon>
        <taxon>Halioxenophilus</taxon>
    </lineage>
</organism>
<dbReference type="PANTHER" id="PTHR42850">
    <property type="entry name" value="METALLOPHOSPHOESTERASE"/>
    <property type="match status" value="1"/>
</dbReference>
<dbReference type="RefSeq" id="WP_345415745.1">
    <property type="nucleotide sequence ID" value="NZ_AP031496.1"/>
</dbReference>
<dbReference type="SUPFAM" id="SSF56300">
    <property type="entry name" value="Metallo-dependent phosphatases"/>
    <property type="match status" value="1"/>
</dbReference>
<reference evidence="3" key="1">
    <citation type="journal article" date="2019" name="Int. J. Syst. Evol. Microbiol.">
        <title>The Global Catalogue of Microorganisms (GCM) 10K type strain sequencing project: providing services to taxonomists for standard genome sequencing and annotation.</title>
        <authorList>
            <consortium name="The Broad Institute Genomics Platform"/>
            <consortium name="The Broad Institute Genome Sequencing Center for Infectious Disease"/>
            <person name="Wu L."/>
            <person name="Ma J."/>
        </authorList>
    </citation>
    <scope>NUCLEOTIDE SEQUENCE [LARGE SCALE GENOMIC DNA]</scope>
    <source>
        <strain evidence="3">JCM 19134</strain>
    </source>
</reference>
<accession>A0AAV3TX81</accession>
<dbReference type="Proteomes" id="UP001409585">
    <property type="component" value="Unassembled WGS sequence"/>
</dbReference>
<dbReference type="InterPro" id="IPR004843">
    <property type="entry name" value="Calcineurin-like_PHP"/>
</dbReference>
<feature type="domain" description="Calcineurin-like phosphoesterase" evidence="1">
    <location>
        <begin position="14"/>
        <end position="144"/>
    </location>
</feature>
<dbReference type="InterPro" id="IPR050126">
    <property type="entry name" value="Ap4A_hydrolase"/>
</dbReference>
<evidence type="ECO:0000313" key="3">
    <source>
        <dbReference type="Proteomes" id="UP001409585"/>
    </source>
</evidence>
<dbReference type="GO" id="GO:0005737">
    <property type="term" value="C:cytoplasm"/>
    <property type="evidence" value="ECO:0007669"/>
    <property type="project" value="TreeGrafter"/>
</dbReference>
<gene>
    <name evidence="2" type="ORF">GCM10025791_02270</name>
</gene>
<dbReference type="EMBL" id="BAABLX010000001">
    <property type="protein sequence ID" value="GAA4930046.1"/>
    <property type="molecule type" value="Genomic_DNA"/>
</dbReference>
<evidence type="ECO:0000313" key="2">
    <source>
        <dbReference type="EMBL" id="GAA4930046.1"/>
    </source>
</evidence>